<proteinExistence type="predicted"/>
<dbReference type="Proteomes" id="UP000011083">
    <property type="component" value="Unassembled WGS sequence"/>
</dbReference>
<organism evidence="2 3">
    <name type="scientific">Acanthamoeba castellanii (strain ATCC 30010 / Neff)</name>
    <dbReference type="NCBI Taxonomy" id="1257118"/>
    <lineage>
        <taxon>Eukaryota</taxon>
        <taxon>Amoebozoa</taxon>
        <taxon>Discosea</taxon>
        <taxon>Longamoebia</taxon>
        <taxon>Centramoebida</taxon>
        <taxon>Acanthamoebidae</taxon>
        <taxon>Acanthamoeba</taxon>
    </lineage>
</organism>
<dbReference type="VEuPathDB" id="AmoebaDB:ACA1_235720"/>
<dbReference type="KEGG" id="acan:ACA1_235720"/>
<evidence type="ECO:0000256" key="1">
    <source>
        <dbReference type="SAM" id="MobiDB-lite"/>
    </source>
</evidence>
<dbReference type="EMBL" id="KB007939">
    <property type="protein sequence ID" value="ELR19034.1"/>
    <property type="molecule type" value="Genomic_DNA"/>
</dbReference>
<dbReference type="RefSeq" id="XP_004341098.1">
    <property type="nucleotide sequence ID" value="XM_004341050.1"/>
</dbReference>
<accession>L8H0L7</accession>
<protein>
    <submittedName>
        <fullName evidence="2">Uncharacterized protein</fullName>
    </submittedName>
</protein>
<name>L8H0L7_ACACF</name>
<dbReference type="Gene3D" id="1.20.5.1700">
    <property type="match status" value="1"/>
</dbReference>
<dbReference type="GeneID" id="14919804"/>
<reference evidence="2 3" key="1">
    <citation type="journal article" date="2013" name="Genome Biol.">
        <title>Genome of Acanthamoeba castellanii highlights extensive lateral gene transfer and early evolution of tyrosine kinase signaling.</title>
        <authorList>
            <person name="Clarke M."/>
            <person name="Lohan A.J."/>
            <person name="Liu B."/>
            <person name="Lagkouvardos I."/>
            <person name="Roy S."/>
            <person name="Zafar N."/>
            <person name="Bertelli C."/>
            <person name="Schilde C."/>
            <person name="Kianianmomeni A."/>
            <person name="Burglin T.R."/>
            <person name="Frech C."/>
            <person name="Turcotte B."/>
            <person name="Kopec K.O."/>
            <person name="Synnott J.M."/>
            <person name="Choo C."/>
            <person name="Paponov I."/>
            <person name="Finkler A."/>
            <person name="Soon Heng Tan C."/>
            <person name="Hutchins A.P."/>
            <person name="Weinmeier T."/>
            <person name="Rattei T."/>
            <person name="Chu J.S."/>
            <person name="Gimenez G."/>
            <person name="Irimia M."/>
            <person name="Rigden D.J."/>
            <person name="Fitzpatrick D.A."/>
            <person name="Lorenzo-Morales J."/>
            <person name="Bateman A."/>
            <person name="Chiu C.H."/>
            <person name="Tang P."/>
            <person name="Hegemann P."/>
            <person name="Fromm H."/>
            <person name="Raoult D."/>
            <person name="Greub G."/>
            <person name="Miranda-Saavedra D."/>
            <person name="Chen N."/>
            <person name="Nash P."/>
            <person name="Ginger M.L."/>
            <person name="Horn M."/>
            <person name="Schaap P."/>
            <person name="Caler L."/>
            <person name="Loftus B."/>
        </authorList>
    </citation>
    <scope>NUCLEOTIDE SEQUENCE [LARGE SCALE GENOMIC DNA]</scope>
    <source>
        <strain evidence="2 3">Neff</strain>
    </source>
</reference>
<dbReference type="AlphaFoldDB" id="L8H0L7"/>
<feature type="region of interest" description="Disordered" evidence="1">
    <location>
        <begin position="1"/>
        <end position="36"/>
    </location>
</feature>
<sequence length="182" mass="19420">MGRMLRRQVSTPVLPTQIRAGAPVPAGVSDRSTVQQEPWKREINDLWAKQLAMMREINTLKNELGRREAARQREILGLRQEIDGLRGEVFRIRQMKGLQPASSENLLPTNAPKAPEADPTTLPAAATPAKAAAVPSEDAATTPQPKVAPGDAPAQASVLLPPPASPTRHSPKAAATVSITAP</sequence>
<feature type="compositionally biased region" description="Low complexity" evidence="1">
    <location>
        <begin position="117"/>
        <end position="135"/>
    </location>
</feature>
<feature type="region of interest" description="Disordered" evidence="1">
    <location>
        <begin position="100"/>
        <end position="182"/>
    </location>
</feature>
<keyword evidence="3" id="KW-1185">Reference proteome</keyword>
<gene>
    <name evidence="2" type="ORF">ACA1_235720</name>
</gene>
<evidence type="ECO:0000313" key="3">
    <source>
        <dbReference type="Proteomes" id="UP000011083"/>
    </source>
</evidence>
<evidence type="ECO:0000313" key="2">
    <source>
        <dbReference type="EMBL" id="ELR19034.1"/>
    </source>
</evidence>